<evidence type="ECO:0000313" key="1">
    <source>
        <dbReference type="EMBL" id="CAK9095016.1"/>
    </source>
</evidence>
<gene>
    <name evidence="1" type="ORF">CCMP2556_LOCUS45281</name>
</gene>
<keyword evidence="2" id="KW-1185">Reference proteome</keyword>
<dbReference type="EMBL" id="CAXAMN010025417">
    <property type="protein sequence ID" value="CAK9095016.1"/>
    <property type="molecule type" value="Genomic_DNA"/>
</dbReference>
<name>A0ABP0R6P3_9DINO</name>
<dbReference type="InterPro" id="IPR013815">
    <property type="entry name" value="ATP_grasp_subdomain_1"/>
</dbReference>
<dbReference type="Gene3D" id="3.30.1490.20">
    <property type="entry name" value="ATP-grasp fold, A domain"/>
    <property type="match status" value="1"/>
</dbReference>
<reference evidence="1 2" key="1">
    <citation type="submission" date="2024-02" db="EMBL/GenBank/DDBJ databases">
        <authorList>
            <person name="Chen Y."/>
            <person name="Shah S."/>
            <person name="Dougan E. K."/>
            <person name="Thang M."/>
            <person name="Chan C."/>
        </authorList>
    </citation>
    <scope>NUCLEOTIDE SEQUENCE [LARGE SCALE GENOMIC DNA]</scope>
</reference>
<evidence type="ECO:0008006" key="3">
    <source>
        <dbReference type="Google" id="ProtNLM"/>
    </source>
</evidence>
<organism evidence="1 2">
    <name type="scientific">Durusdinium trenchii</name>
    <dbReference type="NCBI Taxonomy" id="1381693"/>
    <lineage>
        <taxon>Eukaryota</taxon>
        <taxon>Sar</taxon>
        <taxon>Alveolata</taxon>
        <taxon>Dinophyceae</taxon>
        <taxon>Suessiales</taxon>
        <taxon>Symbiodiniaceae</taxon>
        <taxon>Durusdinium</taxon>
    </lineage>
</organism>
<dbReference type="SUPFAM" id="SSF56059">
    <property type="entry name" value="Glutathione synthetase ATP-binding domain-like"/>
    <property type="match status" value="1"/>
</dbReference>
<sequence length="238" mass="26285">MAPPDARKNFVQTLREVAEKHGLDFSSFSHDWILQLRDKATGQQCSVFGYTFDSNPAAAVEICKEKAATSLVLNGSGVANVPHHVFLSPSNPFTAKYVSKNGIWEPVQEVVKKYGFPVVVKPLKGTGGLDVMKATCWREVEAAVQHIFSREYGLAVCPYKHVVDEYRCICVGTEVQLTYRKVRSSVLGDGERSVGALLAERLQNAKPEGQRSLDRSLRRGKMQHCSGSTTWGMVPLSI</sequence>
<proteinExistence type="predicted"/>
<accession>A0ABP0R6P3</accession>
<evidence type="ECO:0000313" key="2">
    <source>
        <dbReference type="Proteomes" id="UP001642484"/>
    </source>
</evidence>
<comment type="caution">
    <text evidence="1">The sequence shown here is derived from an EMBL/GenBank/DDBJ whole genome shotgun (WGS) entry which is preliminary data.</text>
</comment>
<protein>
    <recommendedName>
        <fullName evidence="3">ATP-grasp domain-containing protein</fullName>
    </recommendedName>
</protein>
<dbReference type="Proteomes" id="UP001642484">
    <property type="component" value="Unassembled WGS sequence"/>
</dbReference>